<organism evidence="3 4">
    <name type="scientific">Variovorax humicola</name>
    <dbReference type="NCBI Taxonomy" id="1769758"/>
    <lineage>
        <taxon>Bacteria</taxon>
        <taxon>Pseudomonadati</taxon>
        <taxon>Pseudomonadota</taxon>
        <taxon>Betaproteobacteria</taxon>
        <taxon>Burkholderiales</taxon>
        <taxon>Comamonadaceae</taxon>
        <taxon>Variovorax</taxon>
    </lineage>
</organism>
<evidence type="ECO:0000313" key="4">
    <source>
        <dbReference type="Proteomes" id="UP001363010"/>
    </source>
</evidence>
<keyword evidence="2" id="KW-0732">Signal</keyword>
<feature type="compositionally biased region" description="Basic and acidic residues" evidence="1">
    <location>
        <begin position="120"/>
        <end position="141"/>
    </location>
</feature>
<name>A0ABU8VZU4_9BURK</name>
<feature type="compositionally biased region" description="Polar residues" evidence="1">
    <location>
        <begin position="52"/>
        <end position="68"/>
    </location>
</feature>
<evidence type="ECO:0000313" key="3">
    <source>
        <dbReference type="EMBL" id="MEJ8822739.1"/>
    </source>
</evidence>
<evidence type="ECO:0000256" key="2">
    <source>
        <dbReference type="SAM" id="SignalP"/>
    </source>
</evidence>
<feature type="signal peptide" evidence="2">
    <location>
        <begin position="1"/>
        <end position="36"/>
    </location>
</feature>
<accession>A0ABU8VZU4</accession>
<keyword evidence="3" id="KW-0418">Kinase</keyword>
<feature type="chain" id="PRO_5047456943" evidence="2">
    <location>
        <begin position="37"/>
        <end position="154"/>
    </location>
</feature>
<sequence>MSFNTIFLTGDIAMKQRLFAIHCMTGLLVLASTALAQTTAVPATPDPAVGGQASTKTPAGVANPTQRPDGSEPASRADVKAEARMENRNTANTTVPKGEPSTMTNNQPNAAQQTGQLSRAEVKPTRNELKPQIGKKGERPDVPTNPTEKTGTPK</sequence>
<keyword evidence="4" id="KW-1185">Reference proteome</keyword>
<keyword evidence="3" id="KW-0723">Serine/threonine-protein kinase</keyword>
<dbReference type="GO" id="GO:0004674">
    <property type="term" value="F:protein serine/threonine kinase activity"/>
    <property type="evidence" value="ECO:0007669"/>
    <property type="project" value="UniProtKB-KW"/>
</dbReference>
<reference evidence="3 4" key="1">
    <citation type="submission" date="2024-03" db="EMBL/GenBank/DDBJ databases">
        <title>Novel species of the genus Variovorax.</title>
        <authorList>
            <person name="Liu Q."/>
            <person name="Xin Y.-H."/>
        </authorList>
    </citation>
    <scope>NUCLEOTIDE SEQUENCE [LARGE SCALE GENOMIC DNA]</scope>
    <source>
        <strain evidence="3 4">KACC 18501</strain>
    </source>
</reference>
<feature type="compositionally biased region" description="Polar residues" evidence="1">
    <location>
        <begin position="144"/>
        <end position="154"/>
    </location>
</feature>
<evidence type="ECO:0000256" key="1">
    <source>
        <dbReference type="SAM" id="MobiDB-lite"/>
    </source>
</evidence>
<feature type="region of interest" description="Disordered" evidence="1">
    <location>
        <begin position="45"/>
        <end position="154"/>
    </location>
</feature>
<dbReference type="Proteomes" id="UP001363010">
    <property type="component" value="Unassembled WGS sequence"/>
</dbReference>
<comment type="caution">
    <text evidence="3">The sequence shown here is derived from an EMBL/GenBank/DDBJ whole genome shotgun (WGS) entry which is preliminary data.</text>
</comment>
<feature type="compositionally biased region" description="Basic and acidic residues" evidence="1">
    <location>
        <begin position="75"/>
        <end position="87"/>
    </location>
</feature>
<dbReference type="RefSeq" id="WP_340363772.1">
    <property type="nucleotide sequence ID" value="NZ_JBBKZV010000005.1"/>
</dbReference>
<protein>
    <submittedName>
        <fullName evidence="3">Serine/threonine protein kinase</fullName>
    </submittedName>
</protein>
<proteinExistence type="predicted"/>
<dbReference type="EMBL" id="JBBKZV010000005">
    <property type="protein sequence ID" value="MEJ8822739.1"/>
    <property type="molecule type" value="Genomic_DNA"/>
</dbReference>
<feature type="compositionally biased region" description="Polar residues" evidence="1">
    <location>
        <begin position="88"/>
        <end position="117"/>
    </location>
</feature>
<keyword evidence="3" id="KW-0808">Transferase</keyword>
<gene>
    <name evidence="3" type="ORF">WKW80_11960</name>
</gene>